<dbReference type="Proteomes" id="UP000078428">
    <property type="component" value="Unassembled WGS sequence"/>
</dbReference>
<dbReference type="EMBL" id="LWQT01000077">
    <property type="protein sequence ID" value="OAN47981.1"/>
    <property type="molecule type" value="Genomic_DNA"/>
</dbReference>
<reference evidence="1 2" key="1">
    <citation type="submission" date="2016-04" db="EMBL/GenBank/DDBJ databases">
        <title>Draft genome sequence of freshwater magnetotactic bacteria Magnetospirillum marisnigri SP-1 and Magnetospirillum moscoviense BB-1.</title>
        <authorList>
            <person name="Koziaeva V."/>
            <person name="Dziuba M.V."/>
            <person name="Ivanov T.M."/>
            <person name="Kuznetsov B."/>
            <person name="Grouzdev D.S."/>
        </authorList>
    </citation>
    <scope>NUCLEOTIDE SEQUENCE [LARGE SCALE GENOMIC DNA]</scope>
    <source>
        <strain evidence="1 2">SP-1</strain>
    </source>
</reference>
<accession>A0A178MH16</accession>
<dbReference type="AlphaFoldDB" id="A0A178MH16"/>
<gene>
    <name evidence="1" type="ORF">A6A04_04260</name>
</gene>
<organism evidence="1 2">
    <name type="scientific">Paramagnetospirillum marisnigri</name>
    <dbReference type="NCBI Taxonomy" id="1285242"/>
    <lineage>
        <taxon>Bacteria</taxon>
        <taxon>Pseudomonadati</taxon>
        <taxon>Pseudomonadota</taxon>
        <taxon>Alphaproteobacteria</taxon>
        <taxon>Rhodospirillales</taxon>
        <taxon>Magnetospirillaceae</taxon>
        <taxon>Paramagnetospirillum</taxon>
    </lineage>
</organism>
<dbReference type="STRING" id="1285242.A6A04_04260"/>
<evidence type="ECO:0000313" key="1">
    <source>
        <dbReference type="EMBL" id="OAN47981.1"/>
    </source>
</evidence>
<dbReference type="RefSeq" id="WP_068494075.1">
    <property type="nucleotide sequence ID" value="NZ_LWQT01000077.1"/>
</dbReference>
<sequence length="99" mass="10507">MIQASTFRHRALGTLIRLQADGSPALDLLPREAGTIALALLALSDGRSAESEIYLSPMASDHALHATASHGGIRLGDQFLDWDQVRQLATLLADSAKAS</sequence>
<protein>
    <submittedName>
        <fullName evidence="1">Uncharacterized protein</fullName>
    </submittedName>
</protein>
<proteinExistence type="predicted"/>
<evidence type="ECO:0000313" key="2">
    <source>
        <dbReference type="Proteomes" id="UP000078428"/>
    </source>
</evidence>
<comment type="caution">
    <text evidence="1">The sequence shown here is derived from an EMBL/GenBank/DDBJ whole genome shotgun (WGS) entry which is preliminary data.</text>
</comment>
<name>A0A178MH16_9PROT</name>
<dbReference type="OrthoDB" id="8447851at2"/>
<keyword evidence="2" id="KW-1185">Reference proteome</keyword>